<evidence type="ECO:0000256" key="18">
    <source>
        <dbReference type="SAM" id="Phobius"/>
    </source>
</evidence>
<evidence type="ECO:0000256" key="9">
    <source>
        <dbReference type="ARBA" id="ARBA00022824"/>
    </source>
</evidence>
<dbReference type="Gene3D" id="1.10.630.10">
    <property type="entry name" value="Cytochrome P450"/>
    <property type="match status" value="1"/>
</dbReference>
<keyword evidence="10" id="KW-0492">Microsome</keyword>
<dbReference type="GO" id="GO:0005506">
    <property type="term" value="F:iron ion binding"/>
    <property type="evidence" value="ECO:0007669"/>
    <property type="project" value="InterPro"/>
</dbReference>
<dbReference type="InterPro" id="IPR002401">
    <property type="entry name" value="Cyt_P450_E_grp-I"/>
</dbReference>
<dbReference type="Proteomes" id="UP000249218">
    <property type="component" value="Unassembled WGS sequence"/>
</dbReference>
<dbReference type="PRINTS" id="PR00463">
    <property type="entry name" value="EP450I"/>
</dbReference>
<evidence type="ECO:0000256" key="8">
    <source>
        <dbReference type="ARBA" id="ARBA00022723"/>
    </source>
</evidence>
<dbReference type="GO" id="GO:0005789">
    <property type="term" value="C:endoplasmic reticulum membrane"/>
    <property type="evidence" value="ECO:0007669"/>
    <property type="project" value="UniProtKB-SubCell"/>
</dbReference>
<keyword evidence="18" id="KW-0812">Transmembrane</keyword>
<evidence type="ECO:0000256" key="5">
    <source>
        <dbReference type="ARBA" id="ARBA00010617"/>
    </source>
</evidence>
<evidence type="ECO:0000256" key="4">
    <source>
        <dbReference type="ARBA" id="ARBA00004406"/>
    </source>
</evidence>
<evidence type="ECO:0000256" key="17">
    <source>
        <dbReference type="RuleBase" id="RU000461"/>
    </source>
</evidence>
<comment type="subcellular location">
    <subcellularLocation>
        <location evidence="4">Endoplasmic reticulum membrane</location>
        <topology evidence="4">Peripheral membrane protein</topology>
    </subcellularLocation>
    <subcellularLocation>
        <location evidence="3">Microsome membrane</location>
        <topology evidence="3">Peripheral membrane protein</topology>
    </subcellularLocation>
</comment>
<dbReference type="FunFam" id="1.10.630.10:FF:000182">
    <property type="entry name" value="Cytochrome P450 3A4"/>
    <property type="match status" value="1"/>
</dbReference>
<evidence type="ECO:0000256" key="15">
    <source>
        <dbReference type="ARBA" id="ARBA00047827"/>
    </source>
</evidence>
<evidence type="ECO:0000256" key="14">
    <source>
        <dbReference type="ARBA" id="ARBA00023136"/>
    </source>
</evidence>
<evidence type="ECO:0000256" key="13">
    <source>
        <dbReference type="ARBA" id="ARBA00023033"/>
    </source>
</evidence>
<sequence>MIVQVLFIVIITFLIIYFQYMWRIYSYWKIRGVVGPKPYPFVGNYKTVMFREESEGDFLKRLYDQYPNEKFIGIYKGIRPVLMIRDPYYIKCMLIRDYDNFRDRCLESPLRMFDRSLFIMKGDARWHAMRTSLSPSFAKSKLVRMVPYIQKGTDKYVQYVDYLISNNIEHEIRDLMSICMTEIIGNVVFGVELEAFNSNNEFQDAINKVLNPQLQASLLHASSFICPHVVQLIVPFIKREFEKRLYNAFRKFVTSLIYQPRGNKTESPIFIDALVDLKENCKVKHGREVPDIDDDDVIQQCLTYCLATYESTSGVLSFMVHELAHNPHIQNKCYEEIMTVLEKHDGPLTLEALNEMKYLEMTLDETMRLHPTPHCIDRKCSSKYTLPDTNITVDKGTFIFIPVHGLHRDPEYFENPYVFDPERFLPENKARMEPYVYLPFGDGPRTCLGLRLGKILLLAVMSSFLQKFKVSPCSKSKPIRYDPERQLATTAIGGVWVNIEPR</sequence>
<proteinExistence type="inferred from homology"/>
<evidence type="ECO:0000256" key="6">
    <source>
        <dbReference type="ARBA" id="ARBA00012109"/>
    </source>
</evidence>
<reference evidence="19 20" key="1">
    <citation type="journal article" date="2017" name="BMC Biol.">
        <title>Genomic innovations, transcriptional plasticity and gene loss underlying the evolution and divergence of two highly polyphagous and invasive Helicoverpa pest species.</title>
        <authorList>
            <person name="Pearce S.L."/>
            <person name="Clarke D.F."/>
            <person name="East P.D."/>
            <person name="Elfekih S."/>
            <person name="Gordon K.H."/>
            <person name="Jermiin L.S."/>
            <person name="McGaughran A."/>
            <person name="Oakeshott J.G."/>
            <person name="Papanikolaou A."/>
            <person name="Perera O.P."/>
            <person name="Rane R.V."/>
            <person name="Richards S."/>
            <person name="Tay W.T."/>
            <person name="Walsh T.K."/>
            <person name="Anderson A."/>
            <person name="Anderson C.J."/>
            <person name="Asgari S."/>
            <person name="Board P.G."/>
            <person name="Bretschneider A."/>
            <person name="Campbell P.M."/>
            <person name="Chertemps T."/>
            <person name="Christeller J.T."/>
            <person name="Coppin C.W."/>
            <person name="Downes S.J."/>
            <person name="Duan G."/>
            <person name="Farnsworth C.A."/>
            <person name="Good R.T."/>
            <person name="Han L.B."/>
            <person name="Han Y.C."/>
            <person name="Hatje K."/>
            <person name="Horne I."/>
            <person name="Huang Y.P."/>
            <person name="Hughes D.S."/>
            <person name="Jacquin-Joly E."/>
            <person name="James W."/>
            <person name="Jhangiani S."/>
            <person name="Kollmar M."/>
            <person name="Kuwar S.S."/>
            <person name="Li S."/>
            <person name="Liu N.Y."/>
            <person name="Maibeche M.T."/>
            <person name="Miller J.R."/>
            <person name="Montagne N."/>
            <person name="Perry T."/>
            <person name="Qu J."/>
            <person name="Song S.V."/>
            <person name="Sutton G.G."/>
            <person name="Vogel H."/>
            <person name="Walenz B.P."/>
            <person name="Xu W."/>
            <person name="Zhang H.J."/>
            <person name="Zou Z."/>
            <person name="Batterham P."/>
            <person name="Edwards O.R."/>
            <person name="Feyereisen R."/>
            <person name="Gibbs R.A."/>
            <person name="Heckel D.G."/>
            <person name="McGrath A."/>
            <person name="Robin C."/>
            <person name="Scherer S.E."/>
            <person name="Worley K.C."/>
            <person name="Wu Y.D."/>
        </authorList>
    </citation>
    <scope>NUCLEOTIDE SEQUENCE [LARGE SCALE GENOMIC DNA]</scope>
    <source>
        <strain evidence="19">Harm_GR_Male_#8</strain>
        <tissue evidence="19">Whole organism</tissue>
    </source>
</reference>
<dbReference type="AlphaFoldDB" id="A0A2W1BGS1"/>
<keyword evidence="18" id="KW-1133">Transmembrane helix</keyword>
<keyword evidence="8 16" id="KW-0479">Metal-binding</keyword>
<keyword evidence="13 17" id="KW-0503">Monooxygenase</keyword>
<dbReference type="Pfam" id="PF00067">
    <property type="entry name" value="p450"/>
    <property type="match status" value="1"/>
</dbReference>
<keyword evidence="12 16" id="KW-0408">Iron</keyword>
<comment type="catalytic activity">
    <reaction evidence="15">
        <text>an organic molecule + reduced [NADPH--hemoprotein reductase] + O2 = an alcohol + oxidized [NADPH--hemoprotein reductase] + H2O + H(+)</text>
        <dbReference type="Rhea" id="RHEA:17149"/>
        <dbReference type="Rhea" id="RHEA-COMP:11964"/>
        <dbReference type="Rhea" id="RHEA-COMP:11965"/>
        <dbReference type="ChEBI" id="CHEBI:15377"/>
        <dbReference type="ChEBI" id="CHEBI:15378"/>
        <dbReference type="ChEBI" id="CHEBI:15379"/>
        <dbReference type="ChEBI" id="CHEBI:30879"/>
        <dbReference type="ChEBI" id="CHEBI:57618"/>
        <dbReference type="ChEBI" id="CHEBI:58210"/>
        <dbReference type="ChEBI" id="CHEBI:142491"/>
        <dbReference type="EC" id="1.14.14.1"/>
    </reaction>
</comment>
<dbReference type="EC" id="1.14.14.1" evidence="6"/>
<keyword evidence="20" id="KW-1185">Reference proteome</keyword>
<comment type="function">
    <text evidence="2">May be involved in the metabolism of insect hormones and in the breakdown of synthetic insecticides.</text>
</comment>
<dbReference type="SUPFAM" id="SSF48264">
    <property type="entry name" value="Cytochrome P450"/>
    <property type="match status" value="1"/>
</dbReference>
<dbReference type="GO" id="GO:0020037">
    <property type="term" value="F:heme binding"/>
    <property type="evidence" value="ECO:0007669"/>
    <property type="project" value="InterPro"/>
</dbReference>
<keyword evidence="9" id="KW-0256">Endoplasmic reticulum</keyword>
<comment type="similarity">
    <text evidence="5 17">Belongs to the cytochrome P450 family.</text>
</comment>
<evidence type="ECO:0000256" key="11">
    <source>
        <dbReference type="ARBA" id="ARBA00023002"/>
    </source>
</evidence>
<dbReference type="EMBL" id="KZ150058">
    <property type="protein sequence ID" value="PZC74262.1"/>
    <property type="molecule type" value="Genomic_DNA"/>
</dbReference>
<dbReference type="InterPro" id="IPR017972">
    <property type="entry name" value="Cyt_P450_CS"/>
</dbReference>
<dbReference type="InterPro" id="IPR001128">
    <property type="entry name" value="Cyt_P450"/>
</dbReference>
<gene>
    <name evidence="19" type="primary">HaOG200106</name>
    <name evidence="19" type="ORF">B5X24_HaOG200106</name>
</gene>
<keyword evidence="14 18" id="KW-0472">Membrane</keyword>
<evidence type="ECO:0000313" key="19">
    <source>
        <dbReference type="EMBL" id="PZC74262.1"/>
    </source>
</evidence>
<feature type="binding site" description="axial binding residue" evidence="16">
    <location>
        <position position="447"/>
    </location>
    <ligand>
        <name>heme</name>
        <dbReference type="ChEBI" id="CHEBI:30413"/>
    </ligand>
    <ligandPart>
        <name>Fe</name>
        <dbReference type="ChEBI" id="CHEBI:18248"/>
    </ligandPart>
</feature>
<dbReference type="GO" id="GO:0016712">
    <property type="term" value="F:oxidoreductase activity, acting on paired donors, with incorporation or reduction of molecular oxygen, reduced flavin or flavoprotein as one donor, and incorporation of one atom of oxygen"/>
    <property type="evidence" value="ECO:0007669"/>
    <property type="project" value="UniProtKB-EC"/>
</dbReference>
<evidence type="ECO:0000256" key="16">
    <source>
        <dbReference type="PIRSR" id="PIRSR602401-1"/>
    </source>
</evidence>
<dbReference type="InterPro" id="IPR036396">
    <property type="entry name" value="Cyt_P450_sf"/>
</dbReference>
<evidence type="ECO:0000256" key="2">
    <source>
        <dbReference type="ARBA" id="ARBA00003690"/>
    </source>
</evidence>
<evidence type="ECO:0000313" key="20">
    <source>
        <dbReference type="Proteomes" id="UP000249218"/>
    </source>
</evidence>
<accession>A0A2W1BGS1</accession>
<dbReference type="PANTHER" id="PTHR24292">
    <property type="entry name" value="CYTOCHROME P450"/>
    <property type="match status" value="1"/>
</dbReference>
<evidence type="ECO:0000256" key="1">
    <source>
        <dbReference type="ARBA" id="ARBA00001971"/>
    </source>
</evidence>
<protein>
    <recommendedName>
        <fullName evidence="6">unspecific monooxygenase</fullName>
        <ecNumber evidence="6">1.14.14.1</ecNumber>
    </recommendedName>
</protein>
<feature type="transmembrane region" description="Helical" evidence="18">
    <location>
        <begin position="6"/>
        <end position="22"/>
    </location>
</feature>
<keyword evidence="11 17" id="KW-0560">Oxidoreductase</keyword>
<comment type="cofactor">
    <cofactor evidence="1 16">
        <name>heme</name>
        <dbReference type="ChEBI" id="CHEBI:30413"/>
    </cofactor>
</comment>
<dbReference type="OrthoDB" id="1470350at2759"/>
<dbReference type="InterPro" id="IPR050476">
    <property type="entry name" value="Insect_CytP450_Detox"/>
</dbReference>
<evidence type="ECO:0000256" key="10">
    <source>
        <dbReference type="ARBA" id="ARBA00022848"/>
    </source>
</evidence>
<evidence type="ECO:0000256" key="3">
    <source>
        <dbReference type="ARBA" id="ARBA00004174"/>
    </source>
</evidence>
<dbReference type="CDD" id="cd11056">
    <property type="entry name" value="CYP6-like"/>
    <property type="match status" value="1"/>
</dbReference>
<name>A0A2W1BGS1_HELAM</name>
<evidence type="ECO:0000256" key="7">
    <source>
        <dbReference type="ARBA" id="ARBA00022617"/>
    </source>
</evidence>
<evidence type="ECO:0000256" key="12">
    <source>
        <dbReference type="ARBA" id="ARBA00023004"/>
    </source>
</evidence>
<dbReference type="PANTHER" id="PTHR24292:SF84">
    <property type="entry name" value="CYTOCHROME P450 28A5-RELATED"/>
    <property type="match status" value="1"/>
</dbReference>
<organism evidence="19 20">
    <name type="scientific">Helicoverpa armigera</name>
    <name type="common">Cotton bollworm</name>
    <name type="synonym">Heliothis armigera</name>
    <dbReference type="NCBI Taxonomy" id="29058"/>
    <lineage>
        <taxon>Eukaryota</taxon>
        <taxon>Metazoa</taxon>
        <taxon>Ecdysozoa</taxon>
        <taxon>Arthropoda</taxon>
        <taxon>Hexapoda</taxon>
        <taxon>Insecta</taxon>
        <taxon>Pterygota</taxon>
        <taxon>Neoptera</taxon>
        <taxon>Endopterygota</taxon>
        <taxon>Lepidoptera</taxon>
        <taxon>Glossata</taxon>
        <taxon>Ditrysia</taxon>
        <taxon>Noctuoidea</taxon>
        <taxon>Noctuidae</taxon>
        <taxon>Heliothinae</taxon>
        <taxon>Helicoverpa</taxon>
    </lineage>
</organism>
<dbReference type="PRINTS" id="PR00385">
    <property type="entry name" value="P450"/>
</dbReference>
<keyword evidence="7 16" id="KW-0349">Heme</keyword>
<dbReference type="PROSITE" id="PS00086">
    <property type="entry name" value="CYTOCHROME_P450"/>
    <property type="match status" value="1"/>
</dbReference>